<sequence>MKRRRLERSGSACNISRCLSVNLYRVRYVEADVNAGQHHCSARRKRRRLASAKEQVDAHIRFKDVNDGQLYCSSRLVSCSLQLLPAVTSVYLSPDDLCPCVLLQVVVQLSRDLCCVEADVNVGQHHRSARRKRRRLASAKEPVDAHIRFPDVNDGQLYCSLRLVSCSLQLVLRESYRPDLMTSAVRRRFD</sequence>
<dbReference type="AlphaFoldDB" id="A0A2Z7DAD3"/>
<proteinExistence type="predicted"/>
<dbReference type="Proteomes" id="UP000250235">
    <property type="component" value="Unassembled WGS sequence"/>
</dbReference>
<accession>A0A2Z7DAD3</accession>
<organism evidence="1 2">
    <name type="scientific">Dorcoceras hygrometricum</name>
    <dbReference type="NCBI Taxonomy" id="472368"/>
    <lineage>
        <taxon>Eukaryota</taxon>
        <taxon>Viridiplantae</taxon>
        <taxon>Streptophyta</taxon>
        <taxon>Embryophyta</taxon>
        <taxon>Tracheophyta</taxon>
        <taxon>Spermatophyta</taxon>
        <taxon>Magnoliopsida</taxon>
        <taxon>eudicotyledons</taxon>
        <taxon>Gunneridae</taxon>
        <taxon>Pentapetalae</taxon>
        <taxon>asterids</taxon>
        <taxon>lamiids</taxon>
        <taxon>Lamiales</taxon>
        <taxon>Gesneriaceae</taxon>
        <taxon>Didymocarpoideae</taxon>
        <taxon>Trichosporeae</taxon>
        <taxon>Loxocarpinae</taxon>
        <taxon>Dorcoceras</taxon>
    </lineage>
</organism>
<reference evidence="1 2" key="1">
    <citation type="journal article" date="2015" name="Proc. Natl. Acad. Sci. U.S.A.">
        <title>The resurrection genome of Boea hygrometrica: A blueprint for survival of dehydration.</title>
        <authorList>
            <person name="Xiao L."/>
            <person name="Yang G."/>
            <person name="Zhang L."/>
            <person name="Yang X."/>
            <person name="Zhao S."/>
            <person name="Ji Z."/>
            <person name="Zhou Q."/>
            <person name="Hu M."/>
            <person name="Wang Y."/>
            <person name="Chen M."/>
            <person name="Xu Y."/>
            <person name="Jin H."/>
            <person name="Xiao X."/>
            <person name="Hu G."/>
            <person name="Bao F."/>
            <person name="Hu Y."/>
            <person name="Wan P."/>
            <person name="Li L."/>
            <person name="Deng X."/>
            <person name="Kuang T."/>
            <person name="Xiang C."/>
            <person name="Zhu J.K."/>
            <person name="Oliver M.J."/>
            <person name="He Y."/>
        </authorList>
    </citation>
    <scope>NUCLEOTIDE SEQUENCE [LARGE SCALE GENOMIC DNA]</scope>
    <source>
        <strain evidence="2">cv. XS01</strain>
    </source>
</reference>
<dbReference type="EMBL" id="KQ987933">
    <property type="protein sequence ID" value="KZV56650.1"/>
    <property type="molecule type" value="Genomic_DNA"/>
</dbReference>
<gene>
    <name evidence="1" type="ORF">F511_02149</name>
</gene>
<evidence type="ECO:0000313" key="1">
    <source>
        <dbReference type="EMBL" id="KZV56650.1"/>
    </source>
</evidence>
<keyword evidence="2" id="KW-1185">Reference proteome</keyword>
<name>A0A2Z7DAD3_9LAMI</name>
<evidence type="ECO:0000313" key="2">
    <source>
        <dbReference type="Proteomes" id="UP000250235"/>
    </source>
</evidence>
<protein>
    <submittedName>
        <fullName evidence="1">Uncharacterized protein</fullName>
    </submittedName>
</protein>